<accession>A0A1S8A7H9</accession>
<sequence>MSLIEGARLVLSMTVSLKQQITTKRGPAVSYLVESTPRNCESPTIDGLGTS</sequence>
<organism evidence="1">
    <name type="scientific">Rosellinia necatrix</name>
    <name type="common">White root-rot fungus</name>
    <dbReference type="NCBI Taxonomy" id="77044"/>
    <lineage>
        <taxon>Eukaryota</taxon>
        <taxon>Fungi</taxon>
        <taxon>Dikarya</taxon>
        <taxon>Ascomycota</taxon>
        <taxon>Pezizomycotina</taxon>
        <taxon>Sordariomycetes</taxon>
        <taxon>Xylariomycetidae</taxon>
        <taxon>Xylariales</taxon>
        <taxon>Xylariaceae</taxon>
        <taxon>Rosellinia</taxon>
    </lineage>
</organism>
<protein>
    <submittedName>
        <fullName evidence="1">Uncharacterized protein</fullName>
    </submittedName>
</protein>
<evidence type="ECO:0000313" key="2">
    <source>
        <dbReference type="Proteomes" id="UP000054516"/>
    </source>
</evidence>
<evidence type="ECO:0000313" key="1">
    <source>
        <dbReference type="EMBL" id="GAW26046.1"/>
    </source>
</evidence>
<reference evidence="1" key="1">
    <citation type="submission" date="2016-03" db="EMBL/GenBank/DDBJ databases">
        <title>Draft genome sequence of Rosellinia necatrix.</title>
        <authorList>
            <person name="Kanematsu S."/>
        </authorList>
    </citation>
    <scope>NUCLEOTIDE SEQUENCE [LARGE SCALE GENOMIC DNA]</scope>
    <source>
        <strain evidence="1">W97</strain>
    </source>
</reference>
<name>A0A1S8A7H9_ROSNE</name>
<keyword evidence="2" id="KW-1185">Reference proteome</keyword>
<gene>
    <name evidence="1" type="ORF">SAMD00023353_2000200</name>
</gene>
<dbReference type="Proteomes" id="UP000054516">
    <property type="component" value="Unassembled WGS sequence"/>
</dbReference>
<dbReference type="AlphaFoldDB" id="A0A1S8A7H9"/>
<proteinExistence type="predicted"/>
<dbReference type="EMBL" id="DF977465">
    <property type="protein sequence ID" value="GAW26046.1"/>
    <property type="molecule type" value="Genomic_DNA"/>
</dbReference>